<keyword evidence="4 8" id="KW-0812">Transmembrane</keyword>
<evidence type="ECO:0000313" key="12">
    <source>
        <dbReference type="Proteomes" id="UP000642829"/>
    </source>
</evidence>
<feature type="transmembrane region" description="Helical" evidence="8">
    <location>
        <begin position="345"/>
        <end position="366"/>
    </location>
</feature>
<evidence type="ECO:0000256" key="7">
    <source>
        <dbReference type="ARBA" id="ARBA00023177"/>
    </source>
</evidence>
<feature type="transmembrane region" description="Helical" evidence="8">
    <location>
        <begin position="262"/>
        <end position="279"/>
    </location>
</feature>
<keyword evidence="3 8" id="KW-0813">Transport</keyword>
<feature type="chain" id="PRO_5035169631" description="Ammonium transporter" evidence="9">
    <location>
        <begin position="32"/>
        <end position="488"/>
    </location>
</feature>
<dbReference type="Pfam" id="PF00909">
    <property type="entry name" value="Ammonium_transp"/>
    <property type="match status" value="1"/>
</dbReference>
<dbReference type="GO" id="GO:0097272">
    <property type="term" value="P:ammonium homeostasis"/>
    <property type="evidence" value="ECO:0007669"/>
    <property type="project" value="TreeGrafter"/>
</dbReference>
<keyword evidence="5 8" id="KW-1133">Transmembrane helix</keyword>
<dbReference type="SUPFAM" id="SSF111352">
    <property type="entry name" value="Ammonium transporter"/>
    <property type="match status" value="1"/>
</dbReference>
<gene>
    <name evidence="11" type="ORF">GCM10007047_14890</name>
</gene>
<feature type="transmembrane region" description="Helical" evidence="8">
    <location>
        <begin position="425"/>
        <end position="447"/>
    </location>
</feature>
<feature type="transmembrane region" description="Helical" evidence="8">
    <location>
        <begin position="107"/>
        <end position="126"/>
    </location>
</feature>
<protein>
    <recommendedName>
        <fullName evidence="8">Ammonium transporter</fullName>
    </recommendedName>
</protein>
<feature type="transmembrane region" description="Helical" evidence="8">
    <location>
        <begin position="220"/>
        <end position="241"/>
    </location>
</feature>
<feature type="transmembrane region" description="Helical" evidence="8">
    <location>
        <begin position="378"/>
        <end position="405"/>
    </location>
</feature>
<feature type="domain" description="Ammonium transporter AmtB-like" evidence="10">
    <location>
        <begin position="67"/>
        <end position="477"/>
    </location>
</feature>
<feature type="transmembrane region" description="Helical" evidence="8">
    <location>
        <begin position="183"/>
        <end position="200"/>
    </location>
</feature>
<name>A0A8J3D9U1_9BACT</name>
<evidence type="ECO:0000256" key="8">
    <source>
        <dbReference type="RuleBase" id="RU362002"/>
    </source>
</evidence>
<dbReference type="GO" id="GO:0008519">
    <property type="term" value="F:ammonium channel activity"/>
    <property type="evidence" value="ECO:0007669"/>
    <property type="project" value="InterPro"/>
</dbReference>
<evidence type="ECO:0000256" key="4">
    <source>
        <dbReference type="ARBA" id="ARBA00022692"/>
    </source>
</evidence>
<feature type="signal peptide" evidence="9">
    <location>
        <begin position="1"/>
        <end position="31"/>
    </location>
</feature>
<evidence type="ECO:0000256" key="3">
    <source>
        <dbReference type="ARBA" id="ARBA00022448"/>
    </source>
</evidence>
<dbReference type="GO" id="GO:0005886">
    <property type="term" value="C:plasma membrane"/>
    <property type="evidence" value="ECO:0007669"/>
    <property type="project" value="UniProtKB-SubCell"/>
</dbReference>
<comment type="caution">
    <text evidence="11">The sequence shown here is derived from an EMBL/GenBank/DDBJ whole genome shotgun (WGS) entry which is preliminary data.</text>
</comment>
<feature type="transmembrane region" description="Helical" evidence="8">
    <location>
        <begin position="66"/>
        <end position="86"/>
    </location>
</feature>
<keyword evidence="6 8" id="KW-0472">Membrane</keyword>
<dbReference type="PROSITE" id="PS01219">
    <property type="entry name" value="AMMONIUM_TRANSP"/>
    <property type="match status" value="1"/>
</dbReference>
<proteinExistence type="inferred from homology"/>
<evidence type="ECO:0000256" key="5">
    <source>
        <dbReference type="ARBA" id="ARBA00022989"/>
    </source>
</evidence>
<reference evidence="11" key="1">
    <citation type="journal article" date="2014" name="Int. J. Syst. Evol. Microbiol.">
        <title>Complete genome sequence of Corynebacterium casei LMG S-19264T (=DSM 44701T), isolated from a smear-ripened cheese.</title>
        <authorList>
            <consortium name="US DOE Joint Genome Institute (JGI-PGF)"/>
            <person name="Walter F."/>
            <person name="Albersmeier A."/>
            <person name="Kalinowski J."/>
            <person name="Ruckert C."/>
        </authorList>
    </citation>
    <scope>NUCLEOTIDE SEQUENCE</scope>
    <source>
        <strain evidence="11">KCTC 12870</strain>
    </source>
</reference>
<evidence type="ECO:0000259" key="10">
    <source>
        <dbReference type="Pfam" id="PF00909"/>
    </source>
</evidence>
<evidence type="ECO:0000256" key="2">
    <source>
        <dbReference type="ARBA" id="ARBA00005887"/>
    </source>
</evidence>
<dbReference type="InterPro" id="IPR018047">
    <property type="entry name" value="Ammonium_transpt_CS"/>
</dbReference>
<dbReference type="FunFam" id="1.10.3430.10:FF:000008">
    <property type="entry name" value="Ammonium transporter"/>
    <property type="match status" value="1"/>
</dbReference>
<dbReference type="Gene3D" id="1.10.3430.10">
    <property type="entry name" value="Ammonium transporter AmtB like domains"/>
    <property type="match status" value="1"/>
</dbReference>
<comment type="subcellular location">
    <subcellularLocation>
        <location evidence="8">Cell membrane</location>
        <topology evidence="8">Multi-pass membrane protein</topology>
    </subcellularLocation>
    <subcellularLocation>
        <location evidence="1">Membrane</location>
        <topology evidence="1">Multi-pass membrane protein</topology>
    </subcellularLocation>
</comment>
<reference evidence="11" key="2">
    <citation type="submission" date="2020-09" db="EMBL/GenBank/DDBJ databases">
        <authorList>
            <person name="Sun Q."/>
            <person name="Kim S."/>
        </authorList>
    </citation>
    <scope>NUCLEOTIDE SEQUENCE</scope>
    <source>
        <strain evidence="11">KCTC 12870</strain>
    </source>
</reference>
<feature type="transmembrane region" description="Helical" evidence="8">
    <location>
        <begin position="156"/>
        <end position="176"/>
    </location>
</feature>
<dbReference type="AlphaFoldDB" id="A0A8J3D9U1"/>
<evidence type="ECO:0000256" key="9">
    <source>
        <dbReference type="SAM" id="SignalP"/>
    </source>
</evidence>
<dbReference type="PANTHER" id="PTHR11730:SF89">
    <property type="entry name" value="AMMONIUM TRANSPORTER SLL0108-RELATED"/>
    <property type="match status" value="1"/>
</dbReference>
<dbReference type="EMBL" id="BMXG01000007">
    <property type="protein sequence ID" value="GHB99625.1"/>
    <property type="molecule type" value="Genomic_DNA"/>
</dbReference>
<dbReference type="InterPro" id="IPR001905">
    <property type="entry name" value="Ammonium_transpt"/>
</dbReference>
<evidence type="ECO:0000256" key="6">
    <source>
        <dbReference type="ARBA" id="ARBA00023136"/>
    </source>
</evidence>
<dbReference type="Proteomes" id="UP000642829">
    <property type="component" value="Unassembled WGS sequence"/>
</dbReference>
<feature type="transmembrane region" description="Helical" evidence="8">
    <location>
        <begin position="322"/>
        <end position="339"/>
    </location>
</feature>
<dbReference type="InterPro" id="IPR024041">
    <property type="entry name" value="NH4_transpt_AmtB-like_dom"/>
</dbReference>
<dbReference type="InterPro" id="IPR029020">
    <property type="entry name" value="Ammonium/urea_transptr"/>
</dbReference>
<accession>A0A8J3D9U1</accession>
<sequence>MTHIFNYLTMKRWTILFGLVASSFFILSASAQEALADPNTADTIAAAVEEAVEEAPSYLPQATGDILWLIVAGVLVFFMQAGFAMVESGLTRAKNACNIMMKNMLDFAFGALAFLAVGYSLMYGAGDGFIGWSPEYFFMQSAIVSPENAAAASMEAAGWVFQVVFAATAATIVSGAMAERTKFIGYVVYSIVISGLLYPITGHWIWSGDGWLASMGMRDFAGSTVVHSVGAWAGLAGAIILGARKGKYSADGKPLPIPGHNLPMATLGGFILFFGWFGFNAGSTLAAVDGLAYVAMTTLLAAAAGTCGAAVTTWAKFGKPDLSMTINGCLAGLVAITAPCASVSPVSAVIIGAVGGVLVVFSVLFVERTLKIDDPVGAVSVHGVCGAWGTLSIGLFGSASIDAVFWDSETCIQNGLFYGGGVAQLGIQLLGVASVFAFTFVSGYCLFWMIEKAVGLRVSAEEEMEGLDLGEHGNEAYADFQQYADEPI</sequence>
<organism evidence="11 12">
    <name type="scientific">Cerasicoccus arenae</name>
    <dbReference type="NCBI Taxonomy" id="424488"/>
    <lineage>
        <taxon>Bacteria</taxon>
        <taxon>Pseudomonadati</taxon>
        <taxon>Verrucomicrobiota</taxon>
        <taxon>Opitutia</taxon>
        <taxon>Puniceicoccales</taxon>
        <taxon>Cerasicoccaceae</taxon>
        <taxon>Cerasicoccus</taxon>
    </lineage>
</organism>
<feature type="transmembrane region" description="Helical" evidence="8">
    <location>
        <begin position="291"/>
        <end position="315"/>
    </location>
</feature>
<evidence type="ECO:0000256" key="1">
    <source>
        <dbReference type="ARBA" id="ARBA00004141"/>
    </source>
</evidence>
<keyword evidence="12" id="KW-1185">Reference proteome</keyword>
<keyword evidence="7 8" id="KW-0924">Ammonia transport</keyword>
<evidence type="ECO:0000313" key="11">
    <source>
        <dbReference type="EMBL" id="GHB99625.1"/>
    </source>
</evidence>
<dbReference type="PANTHER" id="PTHR11730">
    <property type="entry name" value="AMMONIUM TRANSPORTER"/>
    <property type="match status" value="1"/>
</dbReference>
<keyword evidence="9" id="KW-0732">Signal</keyword>
<dbReference type="NCBIfam" id="TIGR00836">
    <property type="entry name" value="amt"/>
    <property type="match status" value="1"/>
</dbReference>
<comment type="similarity">
    <text evidence="2 8">Belongs to the ammonia transporter channel (TC 1.A.11.2) family.</text>
</comment>